<protein>
    <submittedName>
        <fullName evidence="3">Phosphatase PAP2 family protein</fullName>
    </submittedName>
</protein>
<evidence type="ECO:0000313" key="3">
    <source>
        <dbReference type="EMBL" id="MFC6316262.1"/>
    </source>
</evidence>
<organism evidence="3 4">
    <name type="scientific">Lapidilactobacillus achengensis</name>
    <dbReference type="NCBI Taxonomy" id="2486000"/>
    <lineage>
        <taxon>Bacteria</taxon>
        <taxon>Bacillati</taxon>
        <taxon>Bacillota</taxon>
        <taxon>Bacilli</taxon>
        <taxon>Lactobacillales</taxon>
        <taxon>Lactobacillaceae</taxon>
        <taxon>Lapidilactobacillus</taxon>
    </lineage>
</organism>
<reference evidence="4" key="1">
    <citation type="journal article" date="2019" name="Int. J. Syst. Evol. Microbiol.">
        <title>The Global Catalogue of Microorganisms (GCM) 10K type strain sequencing project: providing services to taxonomists for standard genome sequencing and annotation.</title>
        <authorList>
            <consortium name="The Broad Institute Genomics Platform"/>
            <consortium name="The Broad Institute Genome Sequencing Center for Infectious Disease"/>
            <person name="Wu L."/>
            <person name="Ma J."/>
        </authorList>
    </citation>
    <scope>NUCLEOTIDE SEQUENCE [LARGE SCALE GENOMIC DNA]</scope>
    <source>
        <strain evidence="4">CCM 8897</strain>
    </source>
</reference>
<evidence type="ECO:0000256" key="1">
    <source>
        <dbReference type="SAM" id="Phobius"/>
    </source>
</evidence>
<accession>A0ABW1UQK6</accession>
<feature type="transmembrane region" description="Helical" evidence="1">
    <location>
        <begin position="87"/>
        <end position="107"/>
    </location>
</feature>
<dbReference type="EMBL" id="JBHSSM010000029">
    <property type="protein sequence ID" value="MFC6316262.1"/>
    <property type="molecule type" value="Genomic_DNA"/>
</dbReference>
<keyword evidence="1" id="KW-0812">Transmembrane</keyword>
<dbReference type="PANTHER" id="PTHR14969">
    <property type="entry name" value="SPHINGOSINE-1-PHOSPHATE PHOSPHOHYDROLASE"/>
    <property type="match status" value="1"/>
</dbReference>
<feature type="domain" description="Phosphatidic acid phosphatase type 2/haloperoxidase" evidence="2">
    <location>
        <begin position="86"/>
        <end position="197"/>
    </location>
</feature>
<evidence type="ECO:0000259" key="2">
    <source>
        <dbReference type="SMART" id="SM00014"/>
    </source>
</evidence>
<feature type="transmembrane region" description="Helical" evidence="1">
    <location>
        <begin position="154"/>
        <end position="174"/>
    </location>
</feature>
<dbReference type="InterPro" id="IPR000326">
    <property type="entry name" value="PAP2/HPO"/>
</dbReference>
<proteinExistence type="predicted"/>
<dbReference type="CDD" id="cd03392">
    <property type="entry name" value="PAP2_like_2"/>
    <property type="match status" value="1"/>
</dbReference>
<keyword evidence="4" id="KW-1185">Reference proteome</keyword>
<dbReference type="SUPFAM" id="SSF48317">
    <property type="entry name" value="Acid phosphatase/Vanadium-dependent haloperoxidase"/>
    <property type="match status" value="1"/>
</dbReference>
<gene>
    <name evidence="3" type="ORF">ACFQHW_11875</name>
</gene>
<dbReference type="SMART" id="SM00014">
    <property type="entry name" value="acidPPc"/>
    <property type="match status" value="1"/>
</dbReference>
<dbReference type="Pfam" id="PF01569">
    <property type="entry name" value="PAP2"/>
    <property type="match status" value="1"/>
</dbReference>
<keyword evidence="1" id="KW-0472">Membrane</keyword>
<keyword evidence="1" id="KW-1133">Transmembrane helix</keyword>
<feature type="transmembrane region" description="Helical" evidence="1">
    <location>
        <begin position="127"/>
        <end position="147"/>
    </location>
</feature>
<dbReference type="RefSeq" id="WP_125599063.1">
    <property type="nucleotide sequence ID" value="NZ_JBHSSM010000029.1"/>
</dbReference>
<sequence length="213" mass="24100">MTSKKTWPWLVGILYLAFAGFIWGVVTQQQWIHNYDNLIYGWLAPWHPAANNFFIAFTKVGNPLIMTILTAVILVVLIWAKHWRLGVFIAANNGLGALLNHVIKGWIQRPRPTDQLIRETGFSFPSGHSTAAVMFFGSLIVISYCLVKSKKWRIVLAILGVGLIVLLGLSRLYVHVHYPSDVTAGFLFASANLILHWQIGQRYYLSAELPAWR</sequence>
<comment type="caution">
    <text evidence="3">The sequence shown here is derived from an EMBL/GenBank/DDBJ whole genome shotgun (WGS) entry which is preliminary data.</text>
</comment>
<name>A0ABW1UQK6_9LACO</name>
<dbReference type="Proteomes" id="UP001596310">
    <property type="component" value="Unassembled WGS sequence"/>
</dbReference>
<feature type="transmembrane region" description="Helical" evidence="1">
    <location>
        <begin position="6"/>
        <end position="26"/>
    </location>
</feature>
<evidence type="ECO:0000313" key="4">
    <source>
        <dbReference type="Proteomes" id="UP001596310"/>
    </source>
</evidence>
<dbReference type="Gene3D" id="1.20.144.10">
    <property type="entry name" value="Phosphatidic acid phosphatase type 2/haloperoxidase"/>
    <property type="match status" value="2"/>
</dbReference>
<feature type="transmembrane region" description="Helical" evidence="1">
    <location>
        <begin position="63"/>
        <end position="80"/>
    </location>
</feature>
<dbReference type="PANTHER" id="PTHR14969:SF13">
    <property type="entry name" value="AT30094P"/>
    <property type="match status" value="1"/>
</dbReference>
<dbReference type="InterPro" id="IPR036938">
    <property type="entry name" value="PAP2/HPO_sf"/>
</dbReference>